<dbReference type="CDD" id="cd19166">
    <property type="entry name" value="HemeO-bac"/>
    <property type="match status" value="1"/>
</dbReference>
<dbReference type="SUPFAM" id="SSF48613">
    <property type="entry name" value="Heme oxygenase-like"/>
    <property type="match status" value="1"/>
</dbReference>
<feature type="region of interest" description="Disordered" evidence="1">
    <location>
        <begin position="1"/>
        <end position="20"/>
    </location>
</feature>
<sequence length="206" mass="22161">MKLHPAASPSPAPGAPPALPALRAATRGHHERLDRLIDLRRLRDARRYGRVLQVLDGFLAPWEASVAAALPPAWEAWLRKRSRRAFLQRDLGVLGLAAGHRPRPMPSLPTAGAAWGSVYVMEGSALGGQVITRSLADAGLRPDRGAAYFHGWGPATGAMWKEVRLLLDQQLADPDTLAQACAGACATFDALAFHLETALHERPPLA</sequence>
<evidence type="ECO:0000313" key="2">
    <source>
        <dbReference type="EMBL" id="MBL0425046.1"/>
    </source>
</evidence>
<dbReference type="Proteomes" id="UP000622707">
    <property type="component" value="Unassembled WGS sequence"/>
</dbReference>
<gene>
    <name evidence="2" type="ORF">JI746_08000</name>
</gene>
<name>A0ABS1JLP0_9BURK</name>
<accession>A0ABS1JLP0</accession>
<organism evidence="2 3">
    <name type="scientific">Ramlibacter alkalitolerans</name>
    <dbReference type="NCBI Taxonomy" id="2039631"/>
    <lineage>
        <taxon>Bacteria</taxon>
        <taxon>Pseudomonadati</taxon>
        <taxon>Pseudomonadota</taxon>
        <taxon>Betaproteobacteria</taxon>
        <taxon>Burkholderiales</taxon>
        <taxon>Comamonadaceae</taxon>
        <taxon>Ramlibacter</taxon>
    </lineage>
</organism>
<evidence type="ECO:0000256" key="1">
    <source>
        <dbReference type="SAM" id="MobiDB-lite"/>
    </source>
</evidence>
<evidence type="ECO:0000313" key="3">
    <source>
        <dbReference type="Proteomes" id="UP000622707"/>
    </source>
</evidence>
<dbReference type="Gene3D" id="1.20.910.10">
    <property type="entry name" value="Heme oxygenase-like"/>
    <property type="match status" value="1"/>
</dbReference>
<protein>
    <submittedName>
        <fullName evidence="2">Biliverdin-producing heme oxygenase</fullName>
    </submittedName>
</protein>
<dbReference type="RefSeq" id="WP_201688294.1">
    <property type="nucleotide sequence ID" value="NZ_JAEQND010000004.1"/>
</dbReference>
<feature type="compositionally biased region" description="Pro residues" evidence="1">
    <location>
        <begin position="8"/>
        <end position="19"/>
    </location>
</feature>
<comment type="caution">
    <text evidence="2">The sequence shown here is derived from an EMBL/GenBank/DDBJ whole genome shotgun (WGS) entry which is preliminary data.</text>
</comment>
<dbReference type="InterPro" id="IPR016084">
    <property type="entry name" value="Haem_Oase-like_multi-hlx"/>
</dbReference>
<dbReference type="EMBL" id="JAEQND010000004">
    <property type="protein sequence ID" value="MBL0425046.1"/>
    <property type="molecule type" value="Genomic_DNA"/>
</dbReference>
<proteinExistence type="predicted"/>
<keyword evidence="3" id="KW-1185">Reference proteome</keyword>
<reference evidence="2 3" key="1">
    <citation type="journal article" date="2017" name="Int. J. Syst. Evol. Microbiol.">
        <title>Ramlibacter alkalitolerans sp. nov., alkali-tolerant bacterium isolated from soil of ginseng.</title>
        <authorList>
            <person name="Lee D.H."/>
            <person name="Cha C.J."/>
        </authorList>
    </citation>
    <scope>NUCLEOTIDE SEQUENCE [LARGE SCALE GENOMIC DNA]</scope>
    <source>
        <strain evidence="2 3">KACC 19305</strain>
    </source>
</reference>